<feature type="compositionally biased region" description="Pro residues" evidence="1">
    <location>
        <begin position="874"/>
        <end position="888"/>
    </location>
</feature>
<feature type="compositionally biased region" description="Basic and acidic residues" evidence="1">
    <location>
        <begin position="581"/>
        <end position="649"/>
    </location>
</feature>
<dbReference type="GO" id="GO:0030425">
    <property type="term" value="C:dendrite"/>
    <property type="evidence" value="ECO:0007669"/>
    <property type="project" value="TreeGrafter"/>
</dbReference>
<dbReference type="AlphaFoldDB" id="A0A5C6MSZ5"/>
<feature type="region of interest" description="Disordered" evidence="1">
    <location>
        <begin position="498"/>
        <end position="782"/>
    </location>
</feature>
<evidence type="ECO:0000313" key="4">
    <source>
        <dbReference type="EMBL" id="TWW58352.1"/>
    </source>
</evidence>
<dbReference type="PANTHER" id="PTHR13843:SF11">
    <property type="entry name" value="MICROTUBULE-ASSOCIATED PROTEIN 1S"/>
    <property type="match status" value="1"/>
</dbReference>
<evidence type="ECO:0000259" key="3">
    <source>
        <dbReference type="Pfam" id="PF25281"/>
    </source>
</evidence>
<dbReference type="PANTHER" id="PTHR13843">
    <property type="entry name" value="MICROTUBULE-ASSOCIATED PROTEIN"/>
    <property type="match status" value="1"/>
</dbReference>
<feature type="compositionally biased region" description="Basic and acidic residues" evidence="1">
    <location>
        <begin position="498"/>
        <end position="507"/>
    </location>
</feature>
<dbReference type="InterPro" id="IPR057480">
    <property type="entry name" value="MAP1A/B/S-like_MBL"/>
</dbReference>
<accession>A0A5C6MSZ5</accession>
<feature type="domain" description="Microtubule-associated protein 1A/B/S-like MBL-like" evidence="3">
    <location>
        <begin position="225"/>
        <end position="494"/>
    </location>
</feature>
<dbReference type="Pfam" id="PF23415">
    <property type="entry name" value="MAPB1_N"/>
    <property type="match status" value="1"/>
</dbReference>
<dbReference type="InterPro" id="IPR056617">
    <property type="entry name" value="MAP1B/S_N"/>
</dbReference>
<dbReference type="GO" id="GO:0005829">
    <property type="term" value="C:cytosol"/>
    <property type="evidence" value="ECO:0007669"/>
    <property type="project" value="TreeGrafter"/>
</dbReference>
<dbReference type="GO" id="GO:0045202">
    <property type="term" value="C:synapse"/>
    <property type="evidence" value="ECO:0007669"/>
    <property type="project" value="TreeGrafter"/>
</dbReference>
<dbReference type="GO" id="GO:0008017">
    <property type="term" value="F:microtubule binding"/>
    <property type="evidence" value="ECO:0007669"/>
    <property type="project" value="InterPro"/>
</dbReference>
<dbReference type="GO" id="GO:0000226">
    <property type="term" value="P:microtubule cytoskeleton organization"/>
    <property type="evidence" value="ECO:0007669"/>
    <property type="project" value="InterPro"/>
</dbReference>
<feature type="compositionally biased region" description="Low complexity" evidence="1">
    <location>
        <begin position="853"/>
        <end position="865"/>
    </location>
</feature>
<feature type="compositionally biased region" description="Basic residues" evidence="1">
    <location>
        <begin position="571"/>
        <end position="580"/>
    </location>
</feature>
<dbReference type="GO" id="GO:0005874">
    <property type="term" value="C:microtubule"/>
    <property type="evidence" value="ECO:0007669"/>
    <property type="project" value="InterPro"/>
</dbReference>
<feature type="compositionally biased region" description="Basic and acidic residues" evidence="1">
    <location>
        <begin position="550"/>
        <end position="570"/>
    </location>
</feature>
<dbReference type="GO" id="GO:0016358">
    <property type="term" value="P:dendrite development"/>
    <property type="evidence" value="ECO:0007669"/>
    <property type="project" value="TreeGrafter"/>
</dbReference>
<dbReference type="GO" id="GO:0031114">
    <property type="term" value="P:regulation of microtubule depolymerization"/>
    <property type="evidence" value="ECO:0007669"/>
    <property type="project" value="TreeGrafter"/>
</dbReference>
<dbReference type="GO" id="GO:0005875">
    <property type="term" value="C:microtubule associated complex"/>
    <property type="evidence" value="ECO:0007669"/>
    <property type="project" value="TreeGrafter"/>
</dbReference>
<evidence type="ECO:0000256" key="1">
    <source>
        <dbReference type="SAM" id="MobiDB-lite"/>
    </source>
</evidence>
<gene>
    <name evidence="4" type="ORF">D4764_07G0010710</name>
</gene>
<protein>
    <submittedName>
        <fullName evidence="4">Microtubule-associated protein 1S</fullName>
    </submittedName>
</protein>
<dbReference type="InterPro" id="IPR026074">
    <property type="entry name" value="MAP1"/>
</dbReference>
<feature type="compositionally biased region" description="Low complexity" evidence="1">
    <location>
        <begin position="935"/>
        <end position="970"/>
    </location>
</feature>
<feature type="compositionally biased region" description="Basic and acidic residues" evidence="1">
    <location>
        <begin position="514"/>
        <end position="536"/>
    </location>
</feature>
<dbReference type="EMBL" id="RHFK02000020">
    <property type="protein sequence ID" value="TWW58352.1"/>
    <property type="molecule type" value="Genomic_DNA"/>
</dbReference>
<name>A0A5C6MSZ5_9TELE</name>
<keyword evidence="5" id="KW-1185">Reference proteome</keyword>
<feature type="compositionally biased region" description="Polar residues" evidence="1">
    <location>
        <begin position="709"/>
        <end position="727"/>
    </location>
</feature>
<dbReference type="Pfam" id="PF25281">
    <property type="entry name" value="MBL_MAP1B"/>
    <property type="match status" value="1"/>
</dbReference>
<dbReference type="GO" id="GO:0043025">
    <property type="term" value="C:neuronal cell body"/>
    <property type="evidence" value="ECO:0007669"/>
    <property type="project" value="TreeGrafter"/>
</dbReference>
<comment type="caution">
    <text evidence="4">The sequence shown here is derived from an EMBL/GenBank/DDBJ whole genome shotgun (WGS) entry which is preliminary data.</text>
</comment>
<sequence>MAAVAAATPATELGGGPGSATYGSVLPAVTDYSILVVVGALRSVDLLERLLLQIDADLDVSVLDQQLKLFVSRHSAFLSEHVPGQRTLHHNGDVLDTQVVLNPALDFVCSEVQQLVSSPSRHKLLILAGQFEEDSGDLVLQTGRFSLNHLLHIFNEEEEKASDHPAAKTSLTLSCPAFGLWQDPGLRKNLQGFVDLQVNPPPCFPQMEGLHEFTEYLSESLEPESPFDLLEPASTVGFLKLSRPCCYIFPGGRGDSAFFSVNGFNILVNGGSDPRSCFWKLVRHLDRIDSVLLTHIGVDNLPGLNSLLLRKTVEQELSVESHAEEAQMRNLISPEIGVVFLNAPDRLGFPKENPSLLRSCDELALTLQHLQRLEIQAQTLSARAGAGIEPMILFQKMGVGRLELYVLNPLSGSKDLETLMEMWPNTSGPVADPPLPCLVSICALLVWHPFSPQEKIIRVLFPGCTPQAKILEGLRKINNLGFLKHPVVCLKDLEKPKNEKQVKKTESSESIQMKGKDIRAGGSSRKEELGPADLKKKDVKLKPKGTSEAAPKEKKDGGDKPRIKDADLKSKLIKPVRKTAPKKEFLKEVKEEKTSVAEGGDKTQEAAKKEAPAAKLKKDTKPEPRRDGKKDVKADGSKSTKAGTKDLKKASGVATASTEVRKALGKSASLKRDVSLPKKAPAGSKNQKEAPLLKRLPPQTGRLEPDPSCETTEPSANGPKSNGGSTRESSEKVDGAAHLTEGGESGDSAAVGGHASTSNGHVSGPASPLGSHPKANGVAELSHLESAAAHDVDLCLVSPCEFHHPRTPESLQCPEDPSSTPSSEGDRPAAPPQQPRSDSDLLLSTEDSDDSDSLSPSRHPLPSYSHAGVQLAFDPPPAPIKDLPPLPSQPGACMADAESEGVNRNIKSAAAKNKRPTGSAPKLNSSGATFHNGKSRAGGPTGSSSTSTPAAARTAARASSSGRPAESRGSVQLPTSELALMLLDRFIASRLTDPGGSVIHVDLAYLPSGRAAATVDAEFFRCLRSLHYIISGDDDVKPVAMRSILDALLEGKSSWPEVQVGEIKMSDASERLFSDWLVLLDLLQVTLIPTFDSLPMHDWYQDAHSRLKELLITVLGSNSTVAMQEETFPACKVEF</sequence>
<feature type="domain" description="Microtubule-associated protein 1B/S N-terminal" evidence="2">
    <location>
        <begin position="34"/>
        <end position="219"/>
    </location>
</feature>
<dbReference type="Proteomes" id="UP000324091">
    <property type="component" value="Chromosome 7"/>
</dbReference>
<proteinExistence type="predicted"/>
<dbReference type="GO" id="GO:0003779">
    <property type="term" value="F:actin binding"/>
    <property type="evidence" value="ECO:0007669"/>
    <property type="project" value="TreeGrafter"/>
</dbReference>
<reference evidence="4 5" key="1">
    <citation type="submission" date="2019-04" db="EMBL/GenBank/DDBJ databases">
        <title>Chromosome genome assembly for Takifugu flavidus.</title>
        <authorList>
            <person name="Xiao S."/>
        </authorList>
    </citation>
    <scope>NUCLEOTIDE SEQUENCE [LARGE SCALE GENOMIC DNA]</scope>
    <source>
        <strain evidence="4">HTHZ2018</strain>
        <tissue evidence="4">Muscle</tissue>
    </source>
</reference>
<evidence type="ECO:0000259" key="2">
    <source>
        <dbReference type="Pfam" id="PF23415"/>
    </source>
</evidence>
<dbReference type="GO" id="GO:0007409">
    <property type="term" value="P:axonogenesis"/>
    <property type="evidence" value="ECO:0007669"/>
    <property type="project" value="TreeGrafter"/>
</dbReference>
<organism evidence="4 5">
    <name type="scientific">Takifugu flavidus</name>
    <name type="common">sansaifugu</name>
    <dbReference type="NCBI Taxonomy" id="433684"/>
    <lineage>
        <taxon>Eukaryota</taxon>
        <taxon>Metazoa</taxon>
        <taxon>Chordata</taxon>
        <taxon>Craniata</taxon>
        <taxon>Vertebrata</taxon>
        <taxon>Euteleostomi</taxon>
        <taxon>Actinopterygii</taxon>
        <taxon>Neopterygii</taxon>
        <taxon>Teleostei</taxon>
        <taxon>Neoteleostei</taxon>
        <taxon>Acanthomorphata</taxon>
        <taxon>Eupercaria</taxon>
        <taxon>Tetraodontiformes</taxon>
        <taxon>Tetradontoidea</taxon>
        <taxon>Tetraodontidae</taxon>
        <taxon>Takifugu</taxon>
    </lineage>
</organism>
<evidence type="ECO:0000313" key="5">
    <source>
        <dbReference type="Proteomes" id="UP000324091"/>
    </source>
</evidence>
<feature type="region of interest" description="Disordered" evidence="1">
    <location>
        <begin position="801"/>
        <end position="971"/>
    </location>
</feature>